<evidence type="ECO:0000313" key="1">
    <source>
        <dbReference type="Proteomes" id="UP000095286"/>
    </source>
</evidence>
<name>A0AC35UH35_9BILA</name>
<reference evidence="2" key="1">
    <citation type="submission" date="2016-11" db="UniProtKB">
        <authorList>
            <consortium name="WormBaseParasite"/>
        </authorList>
    </citation>
    <scope>IDENTIFICATION</scope>
    <source>
        <strain evidence="2">KR3021</strain>
    </source>
</reference>
<organism evidence="1 2">
    <name type="scientific">Rhabditophanes sp. KR3021</name>
    <dbReference type="NCBI Taxonomy" id="114890"/>
    <lineage>
        <taxon>Eukaryota</taxon>
        <taxon>Metazoa</taxon>
        <taxon>Ecdysozoa</taxon>
        <taxon>Nematoda</taxon>
        <taxon>Chromadorea</taxon>
        <taxon>Rhabditida</taxon>
        <taxon>Tylenchina</taxon>
        <taxon>Panagrolaimomorpha</taxon>
        <taxon>Strongyloidoidea</taxon>
        <taxon>Alloionematidae</taxon>
        <taxon>Rhabditophanes</taxon>
    </lineage>
</organism>
<sequence>MALESLKLFEFSKFSDTWSFGVLLHQIYSLEEPLYKNVQLYEIVDFLTAGKRLPKPELATDEMYNLMRECWNEIPNLRPSFLEIKERLVSFIEDTSDANGYLELSIDYGHMYQELSALMQKAPTPQGPTVKENNALVSEDSIETYKNDDVKALQMKELRENAVKIENKLEKVKDKENKMFKNNSCEIKNATSFAIDKSVESRMKIEKIDENFCFVKTKSTNFPNIIIKLIQHNYIPIISTLDITKLPLVGTNFEWSKAIFIVNSKYIKDPNYLNNAISKFYPSEIEEIKRYGKIMLAWNTRHPQIIAFNIVQFLELFSTGFNEKRLSKTIPLYPSDTNYFNKAKQNFKHYHDKYSVIILTYSRNELLLKLLQRFNEFNDVDKILVIWNNQNETSIPEKSFWANITSDVYFVKTNSNSLNNRFLPYDILRTEAILSLDDDQTLHPNQLNHAFGAWRLNKDVLVGSYPRLTQTNTSFSYHKTPIKGYYDLILTGHAFFHIKYLHIYSNQLPNEIKRWVDSNTNGEDISMNFIIAFFSNKPNIKFLEFRELSKKCSTCKHAANISSKKDHYKNRSKILNLLYNTFAINPLIQTKYILNFMS</sequence>
<protein>
    <submittedName>
        <fullName evidence="2">Protein kinase domain-containing protein</fullName>
    </submittedName>
</protein>
<dbReference type="Proteomes" id="UP000095286">
    <property type="component" value="Unplaced"/>
</dbReference>
<dbReference type="WBParaSite" id="RSKR_0001149600.1">
    <property type="protein sequence ID" value="RSKR_0001149600.1"/>
    <property type="gene ID" value="RSKR_0001149600"/>
</dbReference>
<evidence type="ECO:0000313" key="2">
    <source>
        <dbReference type="WBParaSite" id="RSKR_0001149600.1"/>
    </source>
</evidence>
<accession>A0AC35UH35</accession>
<proteinExistence type="predicted"/>